<gene>
    <name evidence="3" type="ORF">C0J50_19459</name>
</gene>
<reference evidence="3" key="1">
    <citation type="submission" date="2018-07" db="EMBL/GenBank/DDBJ databases">
        <title>Comparative genomics of catfishes provides insights into carnivory and benthic adaptation.</title>
        <authorList>
            <person name="Zhang Y."/>
            <person name="Wang D."/>
            <person name="Peng Z."/>
            <person name="Zheng S."/>
            <person name="Shao F."/>
            <person name="Tao W."/>
        </authorList>
    </citation>
    <scope>NUCLEOTIDE SEQUENCE</scope>
    <source>
        <strain evidence="3">Chongqing</strain>
    </source>
</reference>
<dbReference type="PANTHER" id="PTHR23053:SF0">
    <property type="entry name" value="HYDROCEPHALUS-INDUCING PROTEIN HOMOLOG"/>
    <property type="match status" value="1"/>
</dbReference>
<comment type="caution">
    <text evidence="3">The sequence shown here is derived from an EMBL/GenBank/DDBJ whole genome shotgun (WGS) entry which is preliminary data.</text>
</comment>
<dbReference type="GO" id="GO:0003341">
    <property type="term" value="P:cilium movement"/>
    <property type="evidence" value="ECO:0007669"/>
    <property type="project" value="TreeGrafter"/>
</dbReference>
<dbReference type="EMBL" id="MU551638">
    <property type="protein sequence ID" value="KAI5620966.1"/>
    <property type="molecule type" value="Genomic_DNA"/>
</dbReference>
<dbReference type="GO" id="GO:1904158">
    <property type="term" value="P:axonemal central apparatus assembly"/>
    <property type="evidence" value="ECO:0007669"/>
    <property type="project" value="TreeGrafter"/>
</dbReference>
<feature type="non-terminal residue" evidence="3">
    <location>
        <position position="1"/>
    </location>
</feature>
<keyword evidence="4" id="KW-1185">Reference proteome</keyword>
<organism evidence="3 4">
    <name type="scientific">Silurus asotus</name>
    <name type="common">Amur catfish</name>
    <name type="synonym">Parasilurus asotus</name>
    <dbReference type="NCBI Taxonomy" id="30991"/>
    <lineage>
        <taxon>Eukaryota</taxon>
        <taxon>Metazoa</taxon>
        <taxon>Chordata</taxon>
        <taxon>Craniata</taxon>
        <taxon>Vertebrata</taxon>
        <taxon>Euteleostomi</taxon>
        <taxon>Actinopterygii</taxon>
        <taxon>Neopterygii</taxon>
        <taxon>Teleostei</taxon>
        <taxon>Ostariophysi</taxon>
        <taxon>Siluriformes</taxon>
        <taxon>Siluridae</taxon>
        <taxon>Silurus</taxon>
    </lineage>
</organism>
<dbReference type="Pfam" id="PF17213">
    <property type="entry name" value="Hydin_ADK"/>
    <property type="match status" value="1"/>
</dbReference>
<dbReference type="GO" id="GO:0005930">
    <property type="term" value="C:axoneme"/>
    <property type="evidence" value="ECO:0007669"/>
    <property type="project" value="TreeGrafter"/>
</dbReference>
<feature type="domain" description="CFAP65 tenth Ig-like" evidence="2">
    <location>
        <begin position="23"/>
        <end position="115"/>
    </location>
</feature>
<dbReference type="Proteomes" id="UP001205998">
    <property type="component" value="Unassembled WGS sequence"/>
</dbReference>
<evidence type="ECO:0000259" key="1">
    <source>
        <dbReference type="Pfam" id="PF17213"/>
    </source>
</evidence>
<dbReference type="Gene3D" id="3.40.50.300">
    <property type="entry name" value="P-loop containing nucleotide triphosphate hydrolases"/>
    <property type="match status" value="1"/>
</dbReference>
<dbReference type="InterPro" id="IPR033768">
    <property type="entry name" value="Hydin_ADK"/>
</dbReference>
<proteinExistence type="predicted"/>
<evidence type="ECO:0000313" key="4">
    <source>
        <dbReference type="Proteomes" id="UP001205998"/>
    </source>
</evidence>
<feature type="non-terminal residue" evidence="3">
    <location>
        <position position="306"/>
    </location>
</feature>
<dbReference type="InterPro" id="IPR033305">
    <property type="entry name" value="Hydin-like"/>
</dbReference>
<sequence length="306" mass="34331">LNISTKMLEFDSVICGMCKVVSVQLHNPEPVPCKWSIKEEEQIKRKKVRLEKLTTPLIFEILPSSGILYPDDRVNIQVRFSPAEERMYRERLLIAVAQSTQRILLIAQGQGLEPQLEFSTPKINLGPLLPCSNGEEVEVLVRNPCPFPIEFYSLDFDKQYLEEENILRLMKGYDARNILLLPPRAPGEPLPTELLDYYQEYKSQNLEPDRVKDNTRTNKMGDLEVNPVSKAIANYIGVYLSPEEQAPHICRGIGIVVHGAPLSGKTALAVSLARYYGAACLNIDSVVQEAVTSGTSSASKQARELF</sequence>
<feature type="domain" description="Hydin adenylate kinase-like" evidence="1">
    <location>
        <begin position="255"/>
        <end position="305"/>
    </location>
</feature>
<dbReference type="InterPro" id="IPR027417">
    <property type="entry name" value="P-loop_NTPase"/>
</dbReference>
<accession>A0AAD5FLK1</accession>
<name>A0AAD5FLK1_SILAS</name>
<dbReference type="InterPro" id="IPR056305">
    <property type="entry name" value="Ig_CFAP65_10th"/>
</dbReference>
<dbReference type="InterPro" id="IPR013783">
    <property type="entry name" value="Ig-like_fold"/>
</dbReference>
<dbReference type="SUPFAM" id="SSF52540">
    <property type="entry name" value="P-loop containing nucleoside triphosphate hydrolases"/>
    <property type="match status" value="1"/>
</dbReference>
<dbReference type="Pfam" id="PF24291">
    <property type="entry name" value="Ig_CFAP65"/>
    <property type="match status" value="1"/>
</dbReference>
<evidence type="ECO:0000259" key="2">
    <source>
        <dbReference type="Pfam" id="PF24291"/>
    </source>
</evidence>
<dbReference type="PANTHER" id="PTHR23053">
    <property type="entry name" value="DLEC1 DELETED IN LUNG AND ESOPHAGEAL CANCER 1"/>
    <property type="match status" value="1"/>
</dbReference>
<dbReference type="AlphaFoldDB" id="A0AAD5FLK1"/>
<protein>
    <submittedName>
        <fullName evidence="3">Hydrocephalus-inducing protein-like isoform X1</fullName>
    </submittedName>
</protein>
<dbReference type="Gene3D" id="2.60.40.10">
    <property type="entry name" value="Immunoglobulins"/>
    <property type="match status" value="1"/>
</dbReference>
<evidence type="ECO:0000313" key="3">
    <source>
        <dbReference type="EMBL" id="KAI5620966.1"/>
    </source>
</evidence>